<dbReference type="GO" id="GO:0045503">
    <property type="term" value="F:dynein light chain binding"/>
    <property type="evidence" value="ECO:0007669"/>
    <property type="project" value="InterPro"/>
</dbReference>
<dbReference type="GO" id="GO:0005929">
    <property type="term" value="C:cilium"/>
    <property type="evidence" value="ECO:0007669"/>
    <property type="project" value="GOC"/>
</dbReference>
<dbReference type="GO" id="GO:0005868">
    <property type="term" value="C:cytoplasmic dynein complex"/>
    <property type="evidence" value="ECO:0007669"/>
    <property type="project" value="InterPro"/>
</dbReference>
<dbReference type="GeneTree" id="ENSGT00390000013743"/>
<dbReference type="GO" id="GO:0042073">
    <property type="term" value="P:intraciliary transport"/>
    <property type="evidence" value="ECO:0007669"/>
    <property type="project" value="InterPro"/>
</dbReference>
<sequence length="183" mass="20048">VHMHTHTHGWRRSPRVIEIKGNANDCEPIDKNLVEFYPLISLRVPRVVQMGSGDGGIRLHSLGHEEPLESWPGEREGLAESRALRAVRWSLSRPAVFFVLDGAGQVRSWDLLKSRGGALGVEKPTRCGRVVAMAAFGDPEKPGLPSGLVLAKEGGAVEVHQLSSKLSTPDEDEVSRLETLLHQ</sequence>
<dbReference type="HOGENOM" id="CLU_1478388_0_0_1"/>
<organism evidence="1">
    <name type="scientific">Petromyzon marinus</name>
    <name type="common">Sea lamprey</name>
    <dbReference type="NCBI Taxonomy" id="7757"/>
    <lineage>
        <taxon>Eukaryota</taxon>
        <taxon>Metazoa</taxon>
        <taxon>Chordata</taxon>
        <taxon>Craniata</taxon>
        <taxon>Vertebrata</taxon>
        <taxon>Cyclostomata</taxon>
        <taxon>Hyperoartia</taxon>
        <taxon>Petromyzontiformes</taxon>
        <taxon>Petromyzontidae</taxon>
        <taxon>Petromyzon</taxon>
    </lineage>
</organism>
<dbReference type="AlphaFoldDB" id="S4RI73"/>
<proteinExistence type="predicted"/>
<reference evidence="1" key="2">
    <citation type="submission" date="2025-09" db="UniProtKB">
        <authorList>
            <consortium name="Ensembl"/>
        </authorList>
    </citation>
    <scope>IDENTIFICATION</scope>
</reference>
<dbReference type="STRING" id="7757.ENSPMAP00000004905"/>
<reference evidence="1" key="1">
    <citation type="submission" date="2025-08" db="UniProtKB">
        <authorList>
            <consortium name="Ensembl"/>
        </authorList>
    </citation>
    <scope>IDENTIFICATION</scope>
</reference>
<dbReference type="InterPro" id="IPR042505">
    <property type="entry name" value="DYNC2I1"/>
</dbReference>
<evidence type="ECO:0000313" key="1">
    <source>
        <dbReference type="Ensembl" id="ENSPMAP00000004905.1"/>
    </source>
</evidence>
<accession>S4RI73</accession>
<dbReference type="PANTHER" id="PTHR16022">
    <property type="entry name" value="WD REPEAT DOMAIN 60"/>
    <property type="match status" value="1"/>
</dbReference>
<name>S4RI73_PETMA</name>
<protein>
    <submittedName>
        <fullName evidence="1">Uncharacterized protein</fullName>
    </submittedName>
</protein>
<dbReference type="Ensembl" id="ENSPMAT00000004924.1">
    <property type="protein sequence ID" value="ENSPMAP00000004905.1"/>
    <property type="gene ID" value="ENSPMAG00000004474.1"/>
</dbReference>
<dbReference type="OMA" id="NANDCEP"/>
<dbReference type="GO" id="GO:0045504">
    <property type="term" value="F:dynein heavy chain binding"/>
    <property type="evidence" value="ECO:0007669"/>
    <property type="project" value="InterPro"/>
</dbReference>
<dbReference type="PANTHER" id="PTHR16022:SF0">
    <property type="entry name" value="CYTOPLASMIC DYNEIN 2 INTERMEDIATE CHAIN 1"/>
    <property type="match status" value="1"/>
</dbReference>